<gene>
    <name evidence="1" type="ORF">RXV94_04200</name>
</gene>
<evidence type="ECO:0000313" key="2">
    <source>
        <dbReference type="Proteomes" id="UP001268651"/>
    </source>
</evidence>
<name>A0ABU3U4R4_9FLAO</name>
<accession>A0ABU3U4R4</accession>
<evidence type="ECO:0000313" key="1">
    <source>
        <dbReference type="EMBL" id="MDU8885351.1"/>
    </source>
</evidence>
<organism evidence="1 2">
    <name type="scientific">Gilvirhabdus luticola</name>
    <dbReference type="NCBI Taxonomy" id="3079858"/>
    <lineage>
        <taxon>Bacteria</taxon>
        <taxon>Pseudomonadati</taxon>
        <taxon>Bacteroidota</taxon>
        <taxon>Flavobacteriia</taxon>
        <taxon>Flavobacteriales</taxon>
        <taxon>Flavobacteriaceae</taxon>
        <taxon>Gilvirhabdus</taxon>
    </lineage>
</organism>
<sequence length="117" mass="13178">MGRNSGATAYKVDIGSSPIENDILNGGVFYTNSTFALNFEPNSLYFIRIVPFNSTGEAIDCNQTSFSTILGCGPNSDGFHDYWQYLHDRNHDFIIEALYIYDRYGKLIKQIDPYGKG</sequence>
<keyword evidence="2" id="KW-1185">Reference proteome</keyword>
<comment type="caution">
    <text evidence="1">The sequence shown here is derived from an EMBL/GenBank/DDBJ whole genome shotgun (WGS) entry which is preliminary data.</text>
</comment>
<reference evidence="1 2" key="1">
    <citation type="submission" date="2023-10" db="EMBL/GenBank/DDBJ databases">
        <title>Marimonas sp. nov. isolated from tidal mud flat.</title>
        <authorList>
            <person name="Jaincy N.J."/>
            <person name="Srinivasan S."/>
            <person name="Lee S.-S."/>
        </authorList>
    </citation>
    <scope>NUCLEOTIDE SEQUENCE [LARGE SCALE GENOMIC DNA]</scope>
    <source>
        <strain evidence="1 2">MJ-SS3</strain>
    </source>
</reference>
<dbReference type="Proteomes" id="UP001268651">
    <property type="component" value="Unassembled WGS sequence"/>
</dbReference>
<dbReference type="NCBIfam" id="TIGR04131">
    <property type="entry name" value="Bac_Flav_CTERM"/>
    <property type="match status" value="1"/>
</dbReference>
<dbReference type="InterPro" id="IPR026341">
    <property type="entry name" value="T9SS_type_B"/>
</dbReference>
<dbReference type="RefSeq" id="WP_316661214.1">
    <property type="nucleotide sequence ID" value="NZ_JAWHTF010000001.1"/>
</dbReference>
<dbReference type="EMBL" id="JAWHTF010000001">
    <property type="protein sequence ID" value="MDU8885351.1"/>
    <property type="molecule type" value="Genomic_DNA"/>
</dbReference>
<protein>
    <submittedName>
        <fullName evidence="1">T9SS type B sorting domain-containing protein</fullName>
    </submittedName>
</protein>
<proteinExistence type="predicted"/>